<proteinExistence type="predicted"/>
<dbReference type="Proteomes" id="UP001445335">
    <property type="component" value="Unassembled WGS sequence"/>
</dbReference>
<keyword evidence="2" id="KW-0472">Membrane</keyword>
<gene>
    <name evidence="3" type="ORF">WJX81_002772</name>
</gene>
<keyword evidence="2" id="KW-1133">Transmembrane helix</keyword>
<organism evidence="3 4">
    <name type="scientific">Elliptochloris bilobata</name>
    <dbReference type="NCBI Taxonomy" id="381761"/>
    <lineage>
        <taxon>Eukaryota</taxon>
        <taxon>Viridiplantae</taxon>
        <taxon>Chlorophyta</taxon>
        <taxon>core chlorophytes</taxon>
        <taxon>Trebouxiophyceae</taxon>
        <taxon>Trebouxiophyceae incertae sedis</taxon>
        <taxon>Elliptochloris clade</taxon>
        <taxon>Elliptochloris</taxon>
    </lineage>
</organism>
<evidence type="ECO:0000256" key="2">
    <source>
        <dbReference type="SAM" id="Phobius"/>
    </source>
</evidence>
<name>A0AAW1RU47_9CHLO</name>
<feature type="transmembrane region" description="Helical" evidence="2">
    <location>
        <begin position="12"/>
        <end position="33"/>
    </location>
</feature>
<feature type="region of interest" description="Disordered" evidence="1">
    <location>
        <begin position="52"/>
        <end position="88"/>
    </location>
</feature>
<dbReference type="EMBL" id="JALJOU010000022">
    <property type="protein sequence ID" value="KAK9837271.1"/>
    <property type="molecule type" value="Genomic_DNA"/>
</dbReference>
<comment type="caution">
    <text evidence="3">The sequence shown here is derived from an EMBL/GenBank/DDBJ whole genome shotgun (WGS) entry which is preliminary data.</text>
</comment>
<keyword evidence="2" id="KW-0812">Transmembrane</keyword>
<keyword evidence="4" id="KW-1185">Reference proteome</keyword>
<evidence type="ECO:0000313" key="3">
    <source>
        <dbReference type="EMBL" id="KAK9837271.1"/>
    </source>
</evidence>
<sequence length="122" mass="13020">MKEAGPHWDKALAIPAVVALLTFIVIVVALYLLKQKRWGFKSTAGTTYVTGEDGQTVRRSTRSRRSVARWSPDNLASPTGVATPGSASKQVQEAVTAAVKKVETSVEKGNISSASLHELLTA</sequence>
<dbReference type="AlphaFoldDB" id="A0AAW1RU47"/>
<accession>A0AAW1RU47</accession>
<reference evidence="3 4" key="1">
    <citation type="journal article" date="2024" name="Nat. Commun.">
        <title>Phylogenomics reveals the evolutionary origins of lichenization in chlorophyte algae.</title>
        <authorList>
            <person name="Puginier C."/>
            <person name="Libourel C."/>
            <person name="Otte J."/>
            <person name="Skaloud P."/>
            <person name="Haon M."/>
            <person name="Grisel S."/>
            <person name="Petersen M."/>
            <person name="Berrin J.G."/>
            <person name="Delaux P.M."/>
            <person name="Dal Grande F."/>
            <person name="Keller J."/>
        </authorList>
    </citation>
    <scope>NUCLEOTIDE SEQUENCE [LARGE SCALE GENOMIC DNA]</scope>
    <source>
        <strain evidence="3 4">SAG 245.80</strain>
    </source>
</reference>
<protein>
    <submittedName>
        <fullName evidence="3">Uncharacterized protein</fullName>
    </submittedName>
</protein>
<evidence type="ECO:0000256" key="1">
    <source>
        <dbReference type="SAM" id="MobiDB-lite"/>
    </source>
</evidence>
<evidence type="ECO:0000313" key="4">
    <source>
        <dbReference type="Proteomes" id="UP001445335"/>
    </source>
</evidence>